<organism evidence="1 2">
    <name type="scientific">Pluteus cervinus</name>
    <dbReference type="NCBI Taxonomy" id="181527"/>
    <lineage>
        <taxon>Eukaryota</taxon>
        <taxon>Fungi</taxon>
        <taxon>Dikarya</taxon>
        <taxon>Basidiomycota</taxon>
        <taxon>Agaricomycotina</taxon>
        <taxon>Agaricomycetes</taxon>
        <taxon>Agaricomycetidae</taxon>
        <taxon>Agaricales</taxon>
        <taxon>Pluteineae</taxon>
        <taxon>Pluteaceae</taxon>
        <taxon>Pluteus</taxon>
    </lineage>
</organism>
<evidence type="ECO:0000313" key="2">
    <source>
        <dbReference type="Proteomes" id="UP000308600"/>
    </source>
</evidence>
<evidence type="ECO:0000313" key="1">
    <source>
        <dbReference type="EMBL" id="TFK65213.1"/>
    </source>
</evidence>
<dbReference type="EMBL" id="ML208444">
    <property type="protein sequence ID" value="TFK65213.1"/>
    <property type="molecule type" value="Genomic_DNA"/>
</dbReference>
<sequence length="572" mass="63366">MPHPIQRQGKATAFHLPYEFSRSPLPARTTRADFNVYPPSNKKEGEFLVHVKDFFYEVGSVAERGESFLEYWSDTNLPYGLEDFIRDIITALPRNHSDWPAARRALAEKGVEWLKNHPEPVVETITSLPEQGPLLISLNGQHQLVDQIYLEKGSRLDEASKRSAYIPVDFHHTNDGAPTTATTESGQTVYYAHTDNEAMKIARTMAGEDIGDTTLPSLPPISDNTFPFPLRRGALTMITPVRDTTTAGQMVPPRVFYPPPSEEQPLVADRLRGVSDRAIETRGEEQGCLFRRVSGDEFPVSGIRTDSSKVNTGNGHETNSPQVTTREHDAVSSGQLDESVNFPIAENQTISSEVKGKDVEKVQHDLQEPNEDTRNEEKNTIGDKGKGKEVEKERKSEESAAIPEELGNESIVMELTPPILSALPSQRGRGKRAAALPRVIPRRTASTRPSTVKKSTTIVHPQAKEETKERVTRPARVQKTNEKSIKPPVPPQREPTAGPSRIPANTPAAPPRTGRSTVKKPPTLVASQPVLPTTTRGTKRGRGQVEPAAPITIREEERPARRLRSRKQEGDE</sequence>
<protein>
    <submittedName>
        <fullName evidence="1">Uncharacterized protein</fullName>
    </submittedName>
</protein>
<reference evidence="1 2" key="1">
    <citation type="journal article" date="2019" name="Nat. Ecol. Evol.">
        <title>Megaphylogeny resolves global patterns of mushroom evolution.</title>
        <authorList>
            <person name="Varga T."/>
            <person name="Krizsan K."/>
            <person name="Foldi C."/>
            <person name="Dima B."/>
            <person name="Sanchez-Garcia M."/>
            <person name="Sanchez-Ramirez S."/>
            <person name="Szollosi G.J."/>
            <person name="Szarkandi J.G."/>
            <person name="Papp V."/>
            <person name="Albert L."/>
            <person name="Andreopoulos W."/>
            <person name="Angelini C."/>
            <person name="Antonin V."/>
            <person name="Barry K.W."/>
            <person name="Bougher N.L."/>
            <person name="Buchanan P."/>
            <person name="Buyck B."/>
            <person name="Bense V."/>
            <person name="Catcheside P."/>
            <person name="Chovatia M."/>
            <person name="Cooper J."/>
            <person name="Damon W."/>
            <person name="Desjardin D."/>
            <person name="Finy P."/>
            <person name="Geml J."/>
            <person name="Haridas S."/>
            <person name="Hughes K."/>
            <person name="Justo A."/>
            <person name="Karasinski D."/>
            <person name="Kautmanova I."/>
            <person name="Kiss B."/>
            <person name="Kocsube S."/>
            <person name="Kotiranta H."/>
            <person name="LaButti K.M."/>
            <person name="Lechner B.E."/>
            <person name="Liimatainen K."/>
            <person name="Lipzen A."/>
            <person name="Lukacs Z."/>
            <person name="Mihaltcheva S."/>
            <person name="Morgado L.N."/>
            <person name="Niskanen T."/>
            <person name="Noordeloos M.E."/>
            <person name="Ohm R.A."/>
            <person name="Ortiz-Santana B."/>
            <person name="Ovrebo C."/>
            <person name="Racz N."/>
            <person name="Riley R."/>
            <person name="Savchenko A."/>
            <person name="Shiryaev A."/>
            <person name="Soop K."/>
            <person name="Spirin V."/>
            <person name="Szebenyi C."/>
            <person name="Tomsovsky M."/>
            <person name="Tulloss R.E."/>
            <person name="Uehling J."/>
            <person name="Grigoriev I.V."/>
            <person name="Vagvolgyi C."/>
            <person name="Papp T."/>
            <person name="Martin F.M."/>
            <person name="Miettinen O."/>
            <person name="Hibbett D.S."/>
            <person name="Nagy L.G."/>
        </authorList>
    </citation>
    <scope>NUCLEOTIDE SEQUENCE [LARGE SCALE GENOMIC DNA]</scope>
    <source>
        <strain evidence="1 2">NL-1719</strain>
    </source>
</reference>
<proteinExistence type="predicted"/>
<keyword evidence="2" id="KW-1185">Reference proteome</keyword>
<dbReference type="Proteomes" id="UP000308600">
    <property type="component" value="Unassembled WGS sequence"/>
</dbReference>
<gene>
    <name evidence="1" type="ORF">BDN72DRAFT_881064</name>
</gene>
<name>A0ACD3AH33_9AGAR</name>
<accession>A0ACD3AH33</accession>